<proteinExistence type="predicted"/>
<feature type="region of interest" description="Disordered" evidence="1">
    <location>
        <begin position="158"/>
        <end position="185"/>
    </location>
</feature>
<evidence type="ECO:0000256" key="1">
    <source>
        <dbReference type="SAM" id="MobiDB-lite"/>
    </source>
</evidence>
<protein>
    <submittedName>
        <fullName evidence="2">Uncharacterized protein</fullName>
    </submittedName>
</protein>
<name>A0A165H0P6_9BASI</name>
<reference evidence="2 3" key="1">
    <citation type="journal article" date="2016" name="Mol. Biol. Evol.">
        <title>Comparative Genomics of Early-Diverging Mushroom-Forming Fungi Provides Insights into the Origins of Lignocellulose Decay Capabilities.</title>
        <authorList>
            <person name="Nagy L.G."/>
            <person name="Riley R."/>
            <person name="Tritt A."/>
            <person name="Adam C."/>
            <person name="Daum C."/>
            <person name="Floudas D."/>
            <person name="Sun H."/>
            <person name="Yadav J.S."/>
            <person name="Pangilinan J."/>
            <person name="Larsson K.H."/>
            <person name="Matsuura K."/>
            <person name="Barry K."/>
            <person name="Labutti K."/>
            <person name="Kuo R."/>
            <person name="Ohm R.A."/>
            <person name="Bhattacharya S.S."/>
            <person name="Shirouzu T."/>
            <person name="Yoshinaga Y."/>
            <person name="Martin F.M."/>
            <person name="Grigoriev I.V."/>
            <person name="Hibbett D.S."/>
        </authorList>
    </citation>
    <scope>NUCLEOTIDE SEQUENCE [LARGE SCALE GENOMIC DNA]</scope>
    <source>
        <strain evidence="2 3">HHB12733</strain>
    </source>
</reference>
<accession>A0A165H0P6</accession>
<feature type="compositionally biased region" description="Pro residues" evidence="1">
    <location>
        <begin position="39"/>
        <end position="49"/>
    </location>
</feature>
<sequence>MVKGKHRADLPPLPPRPQHNPIGGLRPPGPPTALRTPATHPPAQHPPLRAPTDLRRSPGAGSVPRARAGRHPRRWARAQVRGVAPGQAACKLPGRRGRGGGRAVYGGGYGVLSRGGCGREGAGGGAGICPYAREYRSGLAMLIRRRKRALRPRVRVLGQPTPRRPAERARPVSPGREPLPEGGHGPAAWHDAVLQLLAELGPGGWRYPAHQCTLYGESPSPIGKLEECGIQQSWVPARGPSLAATDGAGLINWQSMCNVLL</sequence>
<dbReference type="Proteomes" id="UP000076842">
    <property type="component" value="Unassembled WGS sequence"/>
</dbReference>
<keyword evidence="3" id="KW-1185">Reference proteome</keyword>
<gene>
    <name evidence="2" type="ORF">CALCODRAFT_232359</name>
</gene>
<dbReference type="EMBL" id="KV423948">
    <property type="protein sequence ID" value="KZT58721.1"/>
    <property type="molecule type" value="Genomic_DNA"/>
</dbReference>
<feature type="region of interest" description="Disordered" evidence="1">
    <location>
        <begin position="1"/>
        <end position="102"/>
    </location>
</feature>
<dbReference type="InParanoid" id="A0A165H0P6"/>
<organism evidence="2 3">
    <name type="scientific">Calocera cornea HHB12733</name>
    <dbReference type="NCBI Taxonomy" id="1353952"/>
    <lineage>
        <taxon>Eukaryota</taxon>
        <taxon>Fungi</taxon>
        <taxon>Dikarya</taxon>
        <taxon>Basidiomycota</taxon>
        <taxon>Agaricomycotina</taxon>
        <taxon>Dacrymycetes</taxon>
        <taxon>Dacrymycetales</taxon>
        <taxon>Dacrymycetaceae</taxon>
        <taxon>Calocera</taxon>
    </lineage>
</organism>
<dbReference type="AlphaFoldDB" id="A0A165H0P6"/>
<evidence type="ECO:0000313" key="2">
    <source>
        <dbReference type="EMBL" id="KZT58721.1"/>
    </source>
</evidence>
<feature type="compositionally biased region" description="Basic residues" evidence="1">
    <location>
        <begin position="67"/>
        <end position="76"/>
    </location>
</feature>
<evidence type="ECO:0000313" key="3">
    <source>
        <dbReference type="Proteomes" id="UP000076842"/>
    </source>
</evidence>